<dbReference type="InParanoid" id="A0A1Z5J831"/>
<evidence type="ECO:0000256" key="3">
    <source>
        <dbReference type="ARBA" id="ARBA00022729"/>
    </source>
</evidence>
<proteinExistence type="inferred from homology"/>
<evidence type="ECO:0000313" key="11">
    <source>
        <dbReference type="EMBL" id="GAX10153.1"/>
    </source>
</evidence>
<dbReference type="PANTHER" id="PTHR47965">
    <property type="entry name" value="ASPARTYL PROTEASE-RELATED"/>
    <property type="match status" value="1"/>
</dbReference>
<gene>
    <name evidence="11" type="ORF">FisN_3Lh349</name>
</gene>
<keyword evidence="12" id="KW-1185">Reference proteome</keyword>
<dbReference type="OrthoDB" id="2747330at2759"/>
<dbReference type="GO" id="GO:0004190">
    <property type="term" value="F:aspartic-type endopeptidase activity"/>
    <property type="evidence" value="ECO:0007669"/>
    <property type="project" value="UniProtKB-KW"/>
</dbReference>
<sequence>MTLSKIMSGRRRWTPIAVLLSIRFCQLLMRASFAAAYLSKQMSITFDLQPTGALLYQRRYLLDKNETFPIPEHWGQRPAVYATIPDPDDPQYAEDYDIQHFHRHRHLSRYELQYRQQNGIDLQLDGDWTNASHHRWLLPKRAPSFQHYQAVPLSQGYGTHYANLWIGSPHPQRKTLIVDTGSHYMAFPCVGCKNCGDSFHTDPYFDPRKSKTFHRLQCDECRDGIICQKDVCLFEQAYTEGSTWEAIQVRDRVFCSGSDALDAADPRHERYAIDFMFGCQTTMSGLFVTQLADGIIGMSAHPATLPKQMFDKGKLEHNMFALCYRRELGTSKRGVHAGSMTLGGVSTSLDSGPIIYAQNIVKFGWFTVYVKNIYIRSGGGSSTLSSGSHKILKVTMDVAAFNSGKGVIVDSGTTDTYLNQQVAKEFNKAWIKITGSSYSNMPISLTKEQLNMLPTILIQCQAFSEAKDPSIENYDGIPGYTGSLDPSSPNDLLLAIPATSYMDFSPITGRYMSRLYFTESAGSVLGSNAMQGHNVVFDWENGRVGFAESSCTYDKKYVPEASREVDHSGDCVVSDPVLTRPCLESVDKDLCENNLTSIALLGTERWTSVVEHSGFAAGNQDSVTCNRAAAALSHSDPRDHTVVRCLGEGICEEERPCQLTCAELAQAMEVKPLPEDRQSQYRCEDRSWGACDVNCKQVRIKAVAFSDGTCHEVHRELRNCHIHACAEFDSCRVPYVVHTVVGIRGAPLSTWTEESQEMFSKALVAVMKNKSGSILFEEGDVNVLTALPWYDDDNDLERKAKQKEVEVAGFRIVAEIAVFAEATQSQSDLEYLSQPLNYKEKNSANVNCDHDAIFAAAKLALQIKQILRDDDFMVRFTEEIKRTLTDSNIGTVFTSLLNENFRPYDDSLVLAWTISTTIDDQINMFGPQSPHMATLYILLRISTIISTMILVVLTLWSAAITCYHNVKWNVFSAHSSIAYQSVTASEDAFFAEEQAMRGTSNNKSTPGFKSHKLTSPKKRARANFLS</sequence>
<evidence type="ECO:0000313" key="12">
    <source>
        <dbReference type="Proteomes" id="UP000198406"/>
    </source>
</evidence>
<organism evidence="11 12">
    <name type="scientific">Fistulifera solaris</name>
    <name type="common">Oleaginous diatom</name>
    <dbReference type="NCBI Taxonomy" id="1519565"/>
    <lineage>
        <taxon>Eukaryota</taxon>
        <taxon>Sar</taxon>
        <taxon>Stramenopiles</taxon>
        <taxon>Ochrophyta</taxon>
        <taxon>Bacillariophyta</taxon>
        <taxon>Bacillariophyceae</taxon>
        <taxon>Bacillariophycidae</taxon>
        <taxon>Naviculales</taxon>
        <taxon>Naviculaceae</taxon>
        <taxon>Fistulifera</taxon>
    </lineage>
</organism>
<dbReference type="Gene3D" id="2.40.70.10">
    <property type="entry name" value="Acid Proteases"/>
    <property type="match status" value="2"/>
</dbReference>
<dbReference type="PROSITE" id="PS00141">
    <property type="entry name" value="ASP_PROTEASE"/>
    <property type="match status" value="1"/>
</dbReference>
<evidence type="ECO:0000256" key="9">
    <source>
        <dbReference type="SAM" id="Phobius"/>
    </source>
</evidence>
<dbReference type="AlphaFoldDB" id="A0A1Z5J831"/>
<dbReference type="InterPro" id="IPR001969">
    <property type="entry name" value="Aspartic_peptidase_AS"/>
</dbReference>
<reference evidence="11 12" key="1">
    <citation type="journal article" date="2015" name="Plant Cell">
        <title>Oil accumulation by the oleaginous diatom Fistulifera solaris as revealed by the genome and transcriptome.</title>
        <authorList>
            <person name="Tanaka T."/>
            <person name="Maeda Y."/>
            <person name="Veluchamy A."/>
            <person name="Tanaka M."/>
            <person name="Abida H."/>
            <person name="Marechal E."/>
            <person name="Bowler C."/>
            <person name="Muto M."/>
            <person name="Sunaga Y."/>
            <person name="Tanaka M."/>
            <person name="Yoshino T."/>
            <person name="Taniguchi T."/>
            <person name="Fukuda Y."/>
            <person name="Nemoto M."/>
            <person name="Matsumoto M."/>
            <person name="Wong P.S."/>
            <person name="Aburatani S."/>
            <person name="Fujibuchi W."/>
        </authorList>
    </citation>
    <scope>NUCLEOTIDE SEQUENCE [LARGE SCALE GENOMIC DNA]</scope>
    <source>
        <strain evidence="11 12">JPCC DA0580</strain>
    </source>
</reference>
<evidence type="ECO:0000256" key="5">
    <source>
        <dbReference type="ARBA" id="ARBA00022801"/>
    </source>
</evidence>
<feature type="domain" description="Peptidase A1" evidence="10">
    <location>
        <begin position="160"/>
        <end position="547"/>
    </location>
</feature>
<dbReference type="InterPro" id="IPR032861">
    <property type="entry name" value="TAXi_N"/>
</dbReference>
<name>A0A1Z5J831_FISSO</name>
<dbReference type="Pfam" id="PF14543">
    <property type="entry name" value="TAXi_N"/>
    <property type="match status" value="1"/>
</dbReference>
<dbReference type="InterPro" id="IPR021109">
    <property type="entry name" value="Peptidase_aspartic_dom_sf"/>
</dbReference>
<keyword evidence="6" id="KW-0865">Zymogen</keyword>
<dbReference type="PANTHER" id="PTHR47965:SF12">
    <property type="entry name" value="ASPARTIC PROTEINASE 3-RELATED"/>
    <property type="match status" value="1"/>
</dbReference>
<dbReference type="EMBL" id="BDSP01000016">
    <property type="protein sequence ID" value="GAX10153.1"/>
    <property type="molecule type" value="Genomic_DNA"/>
</dbReference>
<comment type="similarity">
    <text evidence="1">Belongs to the peptidase A1 family.</text>
</comment>
<keyword evidence="9" id="KW-0812">Transmembrane</keyword>
<evidence type="ECO:0000259" key="10">
    <source>
        <dbReference type="PROSITE" id="PS51767"/>
    </source>
</evidence>
<feature type="compositionally biased region" description="Polar residues" evidence="8">
    <location>
        <begin position="997"/>
        <end position="1007"/>
    </location>
</feature>
<dbReference type="InterPro" id="IPR033121">
    <property type="entry name" value="PEPTIDASE_A1"/>
</dbReference>
<dbReference type="InterPro" id="IPR034164">
    <property type="entry name" value="Pepsin-like_dom"/>
</dbReference>
<dbReference type="InterPro" id="IPR001461">
    <property type="entry name" value="Aspartic_peptidase_A1"/>
</dbReference>
<dbReference type="CDD" id="cd05471">
    <property type="entry name" value="pepsin_like"/>
    <property type="match status" value="1"/>
</dbReference>
<comment type="caution">
    <text evidence="11">The sequence shown here is derived from an EMBL/GenBank/DDBJ whole genome shotgun (WGS) entry which is preliminary data.</text>
</comment>
<evidence type="ECO:0000256" key="4">
    <source>
        <dbReference type="ARBA" id="ARBA00022750"/>
    </source>
</evidence>
<dbReference type="PROSITE" id="PS51767">
    <property type="entry name" value="PEPTIDASE_A1"/>
    <property type="match status" value="1"/>
</dbReference>
<feature type="active site" evidence="7">
    <location>
        <position position="179"/>
    </location>
</feature>
<evidence type="ECO:0000256" key="1">
    <source>
        <dbReference type="ARBA" id="ARBA00007447"/>
    </source>
</evidence>
<feature type="compositionally biased region" description="Basic residues" evidence="8">
    <location>
        <begin position="1009"/>
        <end position="1026"/>
    </location>
</feature>
<protein>
    <recommendedName>
        <fullName evidence="10">Peptidase A1 domain-containing protein</fullName>
    </recommendedName>
</protein>
<dbReference type="Proteomes" id="UP000198406">
    <property type="component" value="Unassembled WGS sequence"/>
</dbReference>
<feature type="active site" evidence="7">
    <location>
        <position position="410"/>
    </location>
</feature>
<keyword evidence="4" id="KW-0064">Aspartyl protease</keyword>
<feature type="transmembrane region" description="Helical" evidence="9">
    <location>
        <begin position="935"/>
        <end position="959"/>
    </location>
</feature>
<evidence type="ECO:0000256" key="7">
    <source>
        <dbReference type="PIRSR" id="PIRSR601461-1"/>
    </source>
</evidence>
<keyword evidence="9" id="KW-1133">Transmembrane helix</keyword>
<evidence type="ECO:0000256" key="8">
    <source>
        <dbReference type="SAM" id="MobiDB-lite"/>
    </source>
</evidence>
<evidence type="ECO:0000256" key="6">
    <source>
        <dbReference type="ARBA" id="ARBA00023145"/>
    </source>
</evidence>
<dbReference type="SUPFAM" id="SSF50630">
    <property type="entry name" value="Acid proteases"/>
    <property type="match status" value="1"/>
</dbReference>
<feature type="region of interest" description="Disordered" evidence="8">
    <location>
        <begin position="997"/>
        <end position="1026"/>
    </location>
</feature>
<keyword evidence="9" id="KW-0472">Membrane</keyword>
<accession>A0A1Z5J831</accession>
<keyword evidence="3" id="KW-0732">Signal</keyword>
<evidence type="ECO:0000256" key="2">
    <source>
        <dbReference type="ARBA" id="ARBA00022670"/>
    </source>
</evidence>
<dbReference type="GO" id="GO:0006508">
    <property type="term" value="P:proteolysis"/>
    <property type="evidence" value="ECO:0007669"/>
    <property type="project" value="UniProtKB-KW"/>
</dbReference>
<keyword evidence="2" id="KW-0645">Protease</keyword>
<keyword evidence="5" id="KW-0378">Hydrolase</keyword>